<reference evidence="3 4" key="1">
    <citation type="submission" date="2014-04" db="EMBL/GenBank/DDBJ databases">
        <authorList>
            <consortium name="DOE Joint Genome Institute"/>
            <person name="Kuo A."/>
            <person name="Girlanda M."/>
            <person name="Perotto S."/>
            <person name="Kohler A."/>
            <person name="Nagy L.G."/>
            <person name="Floudas D."/>
            <person name="Copeland A."/>
            <person name="Barry K.W."/>
            <person name="Cichocki N."/>
            <person name="Veneault-Fourrey C."/>
            <person name="LaButti K."/>
            <person name="Lindquist E.A."/>
            <person name="Lipzen A."/>
            <person name="Lundell T."/>
            <person name="Morin E."/>
            <person name="Murat C."/>
            <person name="Sun H."/>
            <person name="Tunlid A."/>
            <person name="Henrissat B."/>
            <person name="Grigoriev I.V."/>
            <person name="Hibbett D.S."/>
            <person name="Martin F."/>
            <person name="Nordberg H.P."/>
            <person name="Cantor M.N."/>
            <person name="Hua S.X."/>
        </authorList>
    </citation>
    <scope>NUCLEOTIDE SEQUENCE [LARGE SCALE GENOMIC DNA]</scope>
    <source>
        <strain evidence="3 4">MUT 4182</strain>
    </source>
</reference>
<dbReference type="Gene3D" id="4.10.240.10">
    <property type="entry name" value="Zn(2)-C6 fungal-type DNA-binding domain"/>
    <property type="match status" value="1"/>
</dbReference>
<proteinExistence type="predicted"/>
<accession>A0A0C3QG72</accession>
<dbReference type="GO" id="GO:0008270">
    <property type="term" value="F:zinc ion binding"/>
    <property type="evidence" value="ECO:0007669"/>
    <property type="project" value="InterPro"/>
</dbReference>
<dbReference type="GO" id="GO:0000981">
    <property type="term" value="F:DNA-binding transcription factor activity, RNA polymerase II-specific"/>
    <property type="evidence" value="ECO:0007669"/>
    <property type="project" value="InterPro"/>
</dbReference>
<dbReference type="EMBL" id="KN823061">
    <property type="protein sequence ID" value="KIO24424.1"/>
    <property type="molecule type" value="Genomic_DNA"/>
</dbReference>
<protein>
    <recommendedName>
        <fullName evidence="2">Zn(2)-C6 fungal-type domain-containing protein</fullName>
    </recommendedName>
</protein>
<dbReference type="HOGENOM" id="CLU_1670662_0_0_1"/>
<evidence type="ECO:0000256" key="1">
    <source>
        <dbReference type="SAM" id="MobiDB-lite"/>
    </source>
</evidence>
<dbReference type="InterPro" id="IPR001138">
    <property type="entry name" value="Zn2Cys6_DnaBD"/>
</dbReference>
<feature type="region of interest" description="Disordered" evidence="1">
    <location>
        <begin position="18"/>
        <end position="38"/>
    </location>
</feature>
<name>A0A0C3QG72_9AGAM</name>
<gene>
    <name evidence="3" type="ORF">M407DRAFT_26135</name>
</gene>
<dbReference type="STRING" id="1051891.A0A0C3QG72"/>
<evidence type="ECO:0000313" key="3">
    <source>
        <dbReference type="EMBL" id="KIO24424.1"/>
    </source>
</evidence>
<organism evidence="3 4">
    <name type="scientific">Tulasnella calospora MUT 4182</name>
    <dbReference type="NCBI Taxonomy" id="1051891"/>
    <lineage>
        <taxon>Eukaryota</taxon>
        <taxon>Fungi</taxon>
        <taxon>Dikarya</taxon>
        <taxon>Basidiomycota</taxon>
        <taxon>Agaricomycotina</taxon>
        <taxon>Agaricomycetes</taxon>
        <taxon>Cantharellales</taxon>
        <taxon>Tulasnellaceae</taxon>
        <taxon>Tulasnella</taxon>
    </lineage>
</organism>
<sequence length="158" mass="17195">MPPKPSFTYAISALDRLYSPPPTMTPPSTSAPFPAIPSPLTISQNPPSALHAAGSSAASPQALPYVCLSITAVPPPRLRRNQACRQYRKRKLICDAQKPQCSTCVKQWNAQIAVPPPVGFSYLPQPLCMYDRMKGLGLTPLNADQVDDPKQRLNLLES</sequence>
<dbReference type="Pfam" id="PF00172">
    <property type="entry name" value="Zn_clus"/>
    <property type="match status" value="1"/>
</dbReference>
<dbReference type="InterPro" id="IPR036864">
    <property type="entry name" value="Zn2-C6_fun-type_DNA-bd_sf"/>
</dbReference>
<dbReference type="Proteomes" id="UP000054248">
    <property type="component" value="Unassembled WGS sequence"/>
</dbReference>
<dbReference type="AlphaFoldDB" id="A0A0C3QG72"/>
<dbReference type="CDD" id="cd00067">
    <property type="entry name" value="GAL4"/>
    <property type="match status" value="1"/>
</dbReference>
<dbReference type="OrthoDB" id="5600212at2759"/>
<reference evidence="4" key="2">
    <citation type="submission" date="2015-01" db="EMBL/GenBank/DDBJ databases">
        <title>Evolutionary Origins and Diversification of the Mycorrhizal Mutualists.</title>
        <authorList>
            <consortium name="DOE Joint Genome Institute"/>
            <consortium name="Mycorrhizal Genomics Consortium"/>
            <person name="Kohler A."/>
            <person name="Kuo A."/>
            <person name="Nagy L.G."/>
            <person name="Floudas D."/>
            <person name="Copeland A."/>
            <person name="Barry K.W."/>
            <person name="Cichocki N."/>
            <person name="Veneault-Fourrey C."/>
            <person name="LaButti K."/>
            <person name="Lindquist E.A."/>
            <person name="Lipzen A."/>
            <person name="Lundell T."/>
            <person name="Morin E."/>
            <person name="Murat C."/>
            <person name="Riley R."/>
            <person name="Ohm R."/>
            <person name="Sun H."/>
            <person name="Tunlid A."/>
            <person name="Henrissat B."/>
            <person name="Grigoriev I.V."/>
            <person name="Hibbett D.S."/>
            <person name="Martin F."/>
        </authorList>
    </citation>
    <scope>NUCLEOTIDE SEQUENCE [LARGE SCALE GENOMIC DNA]</scope>
    <source>
        <strain evidence="4">MUT 4182</strain>
    </source>
</reference>
<feature type="domain" description="Zn(2)-C6 fungal-type" evidence="2">
    <location>
        <begin position="82"/>
        <end position="106"/>
    </location>
</feature>
<keyword evidence="4" id="KW-1185">Reference proteome</keyword>
<dbReference type="SUPFAM" id="SSF57701">
    <property type="entry name" value="Zn2/Cys6 DNA-binding domain"/>
    <property type="match status" value="1"/>
</dbReference>
<evidence type="ECO:0000313" key="4">
    <source>
        <dbReference type="Proteomes" id="UP000054248"/>
    </source>
</evidence>
<evidence type="ECO:0000259" key="2">
    <source>
        <dbReference type="Pfam" id="PF00172"/>
    </source>
</evidence>